<dbReference type="Proteomes" id="UP000036987">
    <property type="component" value="Unassembled WGS sequence"/>
</dbReference>
<proteinExistence type="predicted"/>
<evidence type="ECO:0000256" key="1">
    <source>
        <dbReference type="SAM" id="MobiDB-lite"/>
    </source>
</evidence>
<dbReference type="AlphaFoldDB" id="A0A0K9Q579"/>
<name>A0A0K9Q579_ZOSMR</name>
<organism evidence="2 3">
    <name type="scientific">Zostera marina</name>
    <name type="common">Eelgrass</name>
    <dbReference type="NCBI Taxonomy" id="29655"/>
    <lineage>
        <taxon>Eukaryota</taxon>
        <taxon>Viridiplantae</taxon>
        <taxon>Streptophyta</taxon>
        <taxon>Embryophyta</taxon>
        <taxon>Tracheophyta</taxon>
        <taxon>Spermatophyta</taxon>
        <taxon>Magnoliopsida</taxon>
        <taxon>Liliopsida</taxon>
        <taxon>Zosteraceae</taxon>
        <taxon>Zostera</taxon>
    </lineage>
</organism>
<accession>A0A0K9Q579</accession>
<dbReference type="OrthoDB" id="755797at2759"/>
<sequence>MFQPEDLARLLSSINANCHFEFQRGPNYAAYSKLRESKLVLRKLEQQRMNDALSEMNPILSPAPTPREKTNTPKRKLVSSPLVMSSVPNFSSVMIKEKENKRPAPVPFRAGSRMSPKASPLPPRAPTAMKVPSPKLGSKSTGAKTTRRSFSCLKEMKGFEVAGRNGMQMRNGKMIGAAESTDAGFSRYGN</sequence>
<gene>
    <name evidence="2" type="ORF">ZOSMA_111G00130</name>
</gene>
<dbReference type="PANTHER" id="PTHR37708:SF2">
    <property type="entry name" value="HOMEOBOX HOX-B3-LIKE PROTEIN"/>
    <property type="match status" value="1"/>
</dbReference>
<dbReference type="PANTHER" id="PTHR37708">
    <property type="entry name" value="HOMEOBOX HOX-B3-LIKE PROTEIN"/>
    <property type="match status" value="1"/>
</dbReference>
<evidence type="ECO:0000313" key="3">
    <source>
        <dbReference type="Proteomes" id="UP000036987"/>
    </source>
</evidence>
<evidence type="ECO:0000313" key="2">
    <source>
        <dbReference type="EMBL" id="KMZ75662.1"/>
    </source>
</evidence>
<comment type="caution">
    <text evidence="2">The sequence shown here is derived from an EMBL/GenBank/DDBJ whole genome shotgun (WGS) entry which is preliminary data.</text>
</comment>
<dbReference type="EMBL" id="LFYR01000129">
    <property type="protein sequence ID" value="KMZ75662.1"/>
    <property type="molecule type" value="Genomic_DNA"/>
</dbReference>
<feature type="region of interest" description="Disordered" evidence="1">
    <location>
        <begin position="101"/>
        <end position="147"/>
    </location>
</feature>
<keyword evidence="3" id="KW-1185">Reference proteome</keyword>
<protein>
    <submittedName>
        <fullName evidence="2">Uncharacterized protein</fullName>
    </submittedName>
</protein>
<reference evidence="3" key="1">
    <citation type="journal article" date="2016" name="Nature">
        <title>The genome of the seagrass Zostera marina reveals angiosperm adaptation to the sea.</title>
        <authorList>
            <person name="Olsen J.L."/>
            <person name="Rouze P."/>
            <person name="Verhelst B."/>
            <person name="Lin Y.-C."/>
            <person name="Bayer T."/>
            <person name="Collen J."/>
            <person name="Dattolo E."/>
            <person name="De Paoli E."/>
            <person name="Dittami S."/>
            <person name="Maumus F."/>
            <person name="Michel G."/>
            <person name="Kersting A."/>
            <person name="Lauritano C."/>
            <person name="Lohaus R."/>
            <person name="Toepel M."/>
            <person name="Tonon T."/>
            <person name="Vanneste K."/>
            <person name="Amirebrahimi M."/>
            <person name="Brakel J."/>
            <person name="Bostroem C."/>
            <person name="Chovatia M."/>
            <person name="Grimwood J."/>
            <person name="Jenkins J.W."/>
            <person name="Jueterbock A."/>
            <person name="Mraz A."/>
            <person name="Stam W.T."/>
            <person name="Tice H."/>
            <person name="Bornberg-Bauer E."/>
            <person name="Green P.J."/>
            <person name="Pearson G.A."/>
            <person name="Procaccini G."/>
            <person name="Duarte C.M."/>
            <person name="Schmutz J."/>
            <person name="Reusch T.B.H."/>
            <person name="Van de Peer Y."/>
        </authorList>
    </citation>
    <scope>NUCLEOTIDE SEQUENCE [LARGE SCALE GENOMIC DNA]</scope>
    <source>
        <strain evidence="3">cv. Finnish</strain>
    </source>
</reference>